<feature type="transmembrane region" description="Helical" evidence="1">
    <location>
        <begin position="50"/>
        <end position="74"/>
    </location>
</feature>
<keyword evidence="1" id="KW-0472">Membrane</keyword>
<dbReference type="RefSeq" id="WP_087151597.1">
    <property type="nucleotide sequence ID" value="NZ_VMSO01000006.1"/>
</dbReference>
<evidence type="ECO:0000313" key="3">
    <source>
        <dbReference type="Proteomes" id="UP000322025"/>
    </source>
</evidence>
<dbReference type="OrthoDB" id="1862600at2"/>
<dbReference type="PANTHER" id="PTHR37305">
    <property type="entry name" value="INTEGRAL MEMBRANE PROTEIN-RELATED"/>
    <property type="match status" value="1"/>
</dbReference>
<keyword evidence="1" id="KW-1133">Transmembrane helix</keyword>
<evidence type="ECO:0000256" key="1">
    <source>
        <dbReference type="SAM" id="Phobius"/>
    </source>
</evidence>
<sequence length="280" mass="30689">MSRLLSADFAKLKKNKFFWICMPGMFLFGIFTAVMHYIAMQQYGENEADITNILFIYALTVVFLIPAFVSLFVGTEYSDGTIRNKMIIGHTRAGIYLSDLIVCSVAGIGFCVSYIIGALLAALPLYTIDAGILEGVTKLVLCSFIMSVAFTALCILTAMLCQNKALTAVINILAACFLLVISLYVLNKLSEPEVYPGYSVMTDSGEVEVMENEPNPDYLRGTEREVYQFLNDFLPTGQAINITQRGAFSQSPGLLAAYSASIIIVSTGIGVFAFKKRDVK</sequence>
<organism evidence="2 3">
    <name type="scientific">Mediterraneibacter catenae</name>
    <dbReference type="NCBI Taxonomy" id="2594882"/>
    <lineage>
        <taxon>Bacteria</taxon>
        <taxon>Bacillati</taxon>
        <taxon>Bacillota</taxon>
        <taxon>Clostridia</taxon>
        <taxon>Lachnospirales</taxon>
        <taxon>Lachnospiraceae</taxon>
        <taxon>Mediterraneibacter</taxon>
    </lineage>
</organism>
<feature type="transmembrane region" description="Helical" evidence="1">
    <location>
        <begin position="95"/>
        <end position="123"/>
    </location>
</feature>
<feature type="transmembrane region" description="Helical" evidence="1">
    <location>
        <begin position="165"/>
        <end position="186"/>
    </location>
</feature>
<dbReference type="Pfam" id="PF12730">
    <property type="entry name" value="ABC2_membrane_4"/>
    <property type="match status" value="1"/>
</dbReference>
<dbReference type="GO" id="GO:0140359">
    <property type="term" value="F:ABC-type transporter activity"/>
    <property type="evidence" value="ECO:0007669"/>
    <property type="project" value="InterPro"/>
</dbReference>
<dbReference type="GO" id="GO:0005886">
    <property type="term" value="C:plasma membrane"/>
    <property type="evidence" value="ECO:0007669"/>
    <property type="project" value="UniProtKB-SubCell"/>
</dbReference>
<keyword evidence="1" id="KW-0812">Transmembrane</keyword>
<evidence type="ECO:0000313" key="2">
    <source>
        <dbReference type="EMBL" id="KAA8501811.1"/>
    </source>
</evidence>
<name>A0A5M9I2P1_9FIRM</name>
<feature type="transmembrane region" description="Helical" evidence="1">
    <location>
        <begin position="17"/>
        <end position="38"/>
    </location>
</feature>
<dbReference type="EMBL" id="VMSO01000006">
    <property type="protein sequence ID" value="KAA8501811.1"/>
    <property type="molecule type" value="Genomic_DNA"/>
</dbReference>
<dbReference type="Proteomes" id="UP000322025">
    <property type="component" value="Unassembled WGS sequence"/>
</dbReference>
<proteinExistence type="predicted"/>
<comment type="caution">
    <text evidence="2">The sequence shown here is derived from an EMBL/GenBank/DDBJ whole genome shotgun (WGS) entry which is preliminary data.</text>
</comment>
<dbReference type="AlphaFoldDB" id="A0A5M9I2P1"/>
<feature type="transmembrane region" description="Helical" evidence="1">
    <location>
        <begin position="135"/>
        <end position="158"/>
    </location>
</feature>
<accession>A0A5M9I2P1</accession>
<gene>
    <name evidence="2" type="ORF">FNY66_06555</name>
</gene>
<feature type="transmembrane region" description="Helical" evidence="1">
    <location>
        <begin position="255"/>
        <end position="274"/>
    </location>
</feature>
<keyword evidence="3" id="KW-1185">Reference proteome</keyword>
<dbReference type="PANTHER" id="PTHR37305:SF1">
    <property type="entry name" value="MEMBRANE PROTEIN"/>
    <property type="match status" value="1"/>
</dbReference>
<reference evidence="2" key="1">
    <citation type="submission" date="2019-07" db="EMBL/GenBank/DDBJ databases">
        <authorList>
            <person name="Wongkuna S."/>
            <person name="Scaria J."/>
        </authorList>
    </citation>
    <scope>NUCLEOTIDE SEQUENCE [LARGE SCALE GENOMIC DNA]</scope>
    <source>
        <strain evidence="2">SW178</strain>
    </source>
</reference>
<protein>
    <submittedName>
        <fullName evidence="2">ABC transporter permease subunit</fullName>
    </submittedName>
</protein>